<dbReference type="Gene3D" id="3.30.559.10">
    <property type="entry name" value="Chloramphenicol acetyltransferase-like domain"/>
    <property type="match status" value="1"/>
</dbReference>
<dbReference type="InterPro" id="IPR006162">
    <property type="entry name" value="Ppantetheine_attach_site"/>
</dbReference>
<dbReference type="InterPro" id="IPR045851">
    <property type="entry name" value="AMP-bd_C_sf"/>
</dbReference>
<dbReference type="Gene3D" id="3.40.50.720">
    <property type="entry name" value="NAD(P)-binding Rossmann-like Domain"/>
    <property type="match status" value="1"/>
</dbReference>
<evidence type="ECO:0000259" key="4">
    <source>
        <dbReference type="PROSITE" id="PS50075"/>
    </source>
</evidence>
<dbReference type="Pfam" id="PF00501">
    <property type="entry name" value="AMP-binding"/>
    <property type="match status" value="1"/>
</dbReference>
<dbReference type="InterPro" id="IPR023213">
    <property type="entry name" value="CAT-like_dom_sf"/>
</dbReference>
<accession>A0ABS6TZI6</accession>
<keyword evidence="2" id="KW-0596">Phosphopantetheine</keyword>
<dbReference type="Gene3D" id="1.10.1200.10">
    <property type="entry name" value="ACP-like"/>
    <property type="match status" value="1"/>
</dbReference>
<keyword evidence="3" id="KW-0597">Phosphoprotein</keyword>
<keyword evidence="6" id="KW-1185">Reference proteome</keyword>
<comment type="cofactor">
    <cofactor evidence="1">
        <name>pantetheine 4'-phosphate</name>
        <dbReference type="ChEBI" id="CHEBI:47942"/>
    </cofactor>
</comment>
<dbReference type="InterPro" id="IPR013968">
    <property type="entry name" value="PKS_KR"/>
</dbReference>
<dbReference type="Pfam" id="PF08659">
    <property type="entry name" value="KR"/>
    <property type="match status" value="1"/>
</dbReference>
<dbReference type="SMART" id="SM00822">
    <property type="entry name" value="PKS_KR"/>
    <property type="match status" value="1"/>
</dbReference>
<dbReference type="SUPFAM" id="SSF47336">
    <property type="entry name" value="ACP-like"/>
    <property type="match status" value="1"/>
</dbReference>
<dbReference type="SMART" id="SM00823">
    <property type="entry name" value="PKS_PP"/>
    <property type="match status" value="1"/>
</dbReference>
<gene>
    <name evidence="5" type="ORF">STHAL_29125</name>
</gene>
<dbReference type="InterPro" id="IPR000873">
    <property type="entry name" value="AMP-dep_synth/lig_dom"/>
</dbReference>
<dbReference type="PROSITE" id="PS00012">
    <property type="entry name" value="PHOSPHOPANTETHEINE"/>
    <property type="match status" value="1"/>
</dbReference>
<dbReference type="PANTHER" id="PTHR45398:SF1">
    <property type="entry name" value="ENZYME, PUTATIVE (JCVI)-RELATED"/>
    <property type="match status" value="1"/>
</dbReference>
<dbReference type="InterPro" id="IPR020806">
    <property type="entry name" value="PKS_PP-bd"/>
</dbReference>
<dbReference type="Gene3D" id="3.30.559.30">
    <property type="entry name" value="Nonribosomal peptide synthetase, condensation domain"/>
    <property type="match status" value="1"/>
</dbReference>
<dbReference type="InterPro" id="IPR020845">
    <property type="entry name" value="AMP-binding_CS"/>
</dbReference>
<evidence type="ECO:0000256" key="2">
    <source>
        <dbReference type="ARBA" id="ARBA00022450"/>
    </source>
</evidence>
<sequence length="2109" mass="220981">MSSHPFEHTSDAAQAAAEVLSALRSRGDTPAADALTGRELAGRVDRLVEALAGHAVRRGEVVRVHGEGPGDLVTGCLAVWLTHAVPHVGAEPEDGPARLVLDVRAAGVTDRGGEPAEADAALLVSEDLVGCVAHPLSTLGRLRLPEKTARLLVAADWRVDAWLPLVLEAWTAGAERISLLPGDACPEPAADAVLACPAWRLGADPRLAADGAFAGRVTWGAGTAPGPGDGTRLHGFGDTFVLASTRAGDPAGDPRAHRGEVYGRHRVTNAAGRALPANAWGRLALAGRLPTAGDSARSVLDALREHSTERTWVTEYRARGRSDGTVEFDPRALDPLRVAGRRLSPEATARTIAPATPPGAVLVARDPDTDRARLVLCGTGEGLEEAAKRLTGVLPSWAGPLSTCRVPALPRDAEGRVDLARLAVDAPPDTLLLDRAARALDDGAGRTRLRAVPVAAEAGELPLPEGFVTGGGHYPATRPAEARGPLLTPPSDDLADRLRKAAATDRGIPLVDGEGRAYRMTYAELLTEASRVAAYLRGQGLGHGDEVVVHAAAAGDVFVGVWACVLIGVLPVPLTPATPYEGAGNPLWHLLGPDTMLTGRTVLTTKAQRDTTAEALGRRGLHADLLLLETARAGEPLPAGEAAPRSPALMLLTSGSTGAPKGVALSHRNLVSLAESVRAEFALDGEVSLNWLGVDHVGGLVQHHIRDLCLAHEQVHVDTGWALGDPTRILDLLDHYRVTVSWMANFGFNLINEQAGKIAEGSWDLSPLKVWENGGEAVTHEGNQRFLALLAPHGLRPDVIKPVFGMTETSSAVIAAHNLVAGRQDYVHWLSDTRLDSPVRRSLPGEGSPFAEVGTPMAGLALRVVDAGGQVCPEGVSGRIEVSGLQVMKGYYRNPEADADAFTADGWLRMGDCGFMVDGSLVVTGREKDVLIINGLNYAARALENSVEAVPGVRQGCCAAVPVRRPDAVTDDLVVFYSSTEPGGADATAIESALISEHSLRPVAAVEIGPEEWPRTAIGKIRRPLLAAGFQAGDFADRITLRRHSGLGDRTTVPAWCFVPEWNQVAAPAASPARRVLWLDGEPPAGAALAARSGAPFEGFDEEGGARFRTGHAKDLEALLEAASGRLGGLDAVVEARWHARPEDDGARTAAAALTEAPAAWGPLLRAAAALPAPPAVVLATRAAAAVTGDEESVAHAALTGVAESLAQSRPRLPVLLVDGATDDDLLTECALRGTGQVAYRGGARLVRGLRPLDGASIPPVPRRVLRPGGSYAVIGGLGGVGAHLTQHLLRQFGARVLVLGRDAAEPGTARGGTCAHLADQAGLEGAEFRYTSLDATDAPALRAALDRAEADWGPLDGLFSLAGEGSVAEQLELLAGPGGEAAPRVSERAVTRLWISHALDEALAGRTTPLVVFSSVNGFFGGAGFTEYAGACAYQAAHAAWSARRTGAVRLCLDWSMWKQVGMAAGTPSAVTELAGRRGFATIGPAQGLASLHTALDAAEDRVLIGLSPAGEAVAGLLPFTAAAFELEADGSHDPARIAALTGVDVSRIRRTSAGAGDRAAVGAAHTEALLDVFRDVLGDGQVGAEDNFFAAGGDSIRAIQVVARAAERGFRFSPLDLFEHKTAAALLAHLAAGHLLADVGPDEDEDEPAASAAVPPVFGWWLETADRPEVRDHLTMSMRYTVAADVEPDAAHAALLALAARHDALRTRLTVAEDGPRLVPGATAEDSVRFTAHEVPVGRDATEAAEETERALHREVSAESGPIARAALLRPGDGAPAVLVLVIHHAAVDGVSWRIIEEDLRRLLDAEVRGVPAELPPPTLGFLPWARRMERRAARLDGAVADAWAERLTGGWGELPRASAERPREGGAEVLERRLPADVLDGLGGTSVYEVLLTAVVWSLARWAGTEALAVDVEGHGRLDAHAPLDLSRTVGWFTAIAPVRVDLAGCAEPGRAVSLVRRELAHLRGRDQEWGLLRYGGACPAGHPLTELPERQVSFNYLGVFDGSPERPDPLLAAVPGSLGAEQSPEGERRYLIDVAAVVTGGVLELAVKFSPSAHRREDVTRWLDDCEAVLRALLADGGDGHPGTADVDRAELLLALEEISLGPED</sequence>
<dbReference type="Gene3D" id="3.40.50.12780">
    <property type="entry name" value="N-terminal domain of ligase-like"/>
    <property type="match status" value="1"/>
</dbReference>
<dbReference type="PANTHER" id="PTHR45398">
    <property type="match status" value="1"/>
</dbReference>
<dbReference type="InterPro" id="IPR009081">
    <property type="entry name" value="PP-bd_ACP"/>
</dbReference>
<dbReference type="InterPro" id="IPR001242">
    <property type="entry name" value="Condensation_dom"/>
</dbReference>
<dbReference type="InterPro" id="IPR057326">
    <property type="entry name" value="KR_dom"/>
</dbReference>
<dbReference type="InterPro" id="IPR036291">
    <property type="entry name" value="NAD(P)-bd_dom_sf"/>
</dbReference>
<dbReference type="RefSeq" id="WP_308123727.1">
    <property type="nucleotide sequence ID" value="NZ_JAHUVW010000002.1"/>
</dbReference>
<dbReference type="Pfam" id="PF00668">
    <property type="entry name" value="Condensation"/>
    <property type="match status" value="1"/>
</dbReference>
<dbReference type="Proteomes" id="UP000735541">
    <property type="component" value="Unassembled WGS sequence"/>
</dbReference>
<comment type="caution">
    <text evidence="5">The sequence shown here is derived from an EMBL/GenBank/DDBJ whole genome shotgun (WGS) entry which is preliminary data.</text>
</comment>
<dbReference type="PROSITE" id="PS00455">
    <property type="entry name" value="AMP_BINDING"/>
    <property type="match status" value="1"/>
</dbReference>
<dbReference type="Gene3D" id="3.30.300.30">
    <property type="match status" value="1"/>
</dbReference>
<proteinExistence type="predicted"/>
<evidence type="ECO:0000313" key="5">
    <source>
        <dbReference type="EMBL" id="MBV7673514.1"/>
    </source>
</evidence>
<protein>
    <submittedName>
        <fullName evidence="5">SDR family NAD(P)-dependent oxidoreductase</fullName>
    </submittedName>
</protein>
<dbReference type="InterPro" id="IPR042099">
    <property type="entry name" value="ANL_N_sf"/>
</dbReference>
<evidence type="ECO:0000256" key="3">
    <source>
        <dbReference type="ARBA" id="ARBA00022553"/>
    </source>
</evidence>
<dbReference type="Pfam" id="PF00550">
    <property type="entry name" value="PP-binding"/>
    <property type="match status" value="1"/>
</dbReference>
<feature type="domain" description="Carrier" evidence="4">
    <location>
        <begin position="1562"/>
        <end position="1636"/>
    </location>
</feature>
<organism evidence="5 6">
    <name type="scientific">Streptomyces halstedii</name>
    <dbReference type="NCBI Taxonomy" id="1944"/>
    <lineage>
        <taxon>Bacteria</taxon>
        <taxon>Bacillati</taxon>
        <taxon>Actinomycetota</taxon>
        <taxon>Actinomycetes</taxon>
        <taxon>Kitasatosporales</taxon>
        <taxon>Streptomycetaceae</taxon>
        <taxon>Streptomyces</taxon>
    </lineage>
</organism>
<name>A0ABS6TZI6_STRHA</name>
<reference evidence="5 6" key="1">
    <citation type="submission" date="2021-07" db="EMBL/GenBank/DDBJ databases">
        <title>Sequencing Streptomyces halstedii LGO-A4 genome an citrus endophytic actinomycete.</title>
        <authorList>
            <person name="Samborskyy M."/>
            <person name="Scott N."/>
            <person name="Deglau R."/>
            <person name="Dickens S."/>
            <person name="Oliveira L.G."/>
        </authorList>
    </citation>
    <scope>NUCLEOTIDE SEQUENCE [LARGE SCALE GENOMIC DNA]</scope>
    <source>
        <strain evidence="5 6">LGO-A4</strain>
    </source>
</reference>
<dbReference type="SUPFAM" id="SSF56801">
    <property type="entry name" value="Acetyl-CoA synthetase-like"/>
    <property type="match status" value="2"/>
</dbReference>
<dbReference type="SUPFAM" id="SSF51735">
    <property type="entry name" value="NAD(P)-binding Rossmann-fold domains"/>
    <property type="match status" value="2"/>
</dbReference>
<evidence type="ECO:0000313" key="6">
    <source>
        <dbReference type="Proteomes" id="UP000735541"/>
    </source>
</evidence>
<dbReference type="SUPFAM" id="SSF52777">
    <property type="entry name" value="CoA-dependent acyltransferases"/>
    <property type="match status" value="2"/>
</dbReference>
<evidence type="ECO:0000256" key="1">
    <source>
        <dbReference type="ARBA" id="ARBA00001957"/>
    </source>
</evidence>
<dbReference type="PROSITE" id="PS50075">
    <property type="entry name" value="CARRIER"/>
    <property type="match status" value="1"/>
</dbReference>
<dbReference type="InterPro" id="IPR036736">
    <property type="entry name" value="ACP-like_sf"/>
</dbReference>
<dbReference type="EMBL" id="JAHUVW010000002">
    <property type="protein sequence ID" value="MBV7673514.1"/>
    <property type="molecule type" value="Genomic_DNA"/>
</dbReference>